<evidence type="ECO:0008006" key="3">
    <source>
        <dbReference type="Google" id="ProtNLM"/>
    </source>
</evidence>
<sequence length="91" mass="9437">MSRVKLNLPGFTEFRRDAGTRRAVEQTAEQVAARANSMASTTIKAGKPVYSVAPPISTQVGSIALVTTRGNLAATIDNAAHNTLLKAVGGA</sequence>
<reference evidence="1 2" key="1">
    <citation type="submission" date="2019-01" db="EMBL/GenBank/DDBJ databases">
        <title>Unveiling genomic diversity among members of the Bifidobacterium pseudolongum species, a widely distributed gut commensal of the animal kingdom.</title>
        <authorList>
            <person name="Lugli G.A."/>
            <person name="Duranti S."/>
            <person name="Albert K."/>
            <person name="Mancabelli L."/>
            <person name="Napoli S."/>
            <person name="Viappiani A."/>
            <person name="Anzalone R."/>
            <person name="Longhi G."/>
            <person name="Milani C."/>
            <person name="Turroni F."/>
            <person name="Alessandri G."/>
            <person name="Sela D.A."/>
            <person name="Van Sinderen D."/>
            <person name="Ventura M."/>
        </authorList>
    </citation>
    <scope>NUCLEOTIDE SEQUENCE [LARGE SCALE GENOMIC DNA]</scope>
    <source>
        <strain evidence="1 2">2072B</strain>
    </source>
</reference>
<protein>
    <recommendedName>
        <fullName evidence="3">Phage protein</fullName>
    </recommendedName>
</protein>
<dbReference type="RefSeq" id="WP_129913145.1">
    <property type="nucleotide sequence ID" value="NZ_SBKU01000007.1"/>
</dbReference>
<evidence type="ECO:0000313" key="1">
    <source>
        <dbReference type="EMBL" id="RYQ68398.1"/>
    </source>
</evidence>
<gene>
    <name evidence="1" type="ORF">PG2072B_1001</name>
</gene>
<evidence type="ECO:0000313" key="2">
    <source>
        <dbReference type="Proteomes" id="UP000293268"/>
    </source>
</evidence>
<proteinExistence type="predicted"/>
<organism evidence="1 2">
    <name type="scientific">Bifidobacterium pseudolongum subsp. globosum</name>
    <dbReference type="NCBI Taxonomy" id="1690"/>
    <lineage>
        <taxon>Bacteria</taxon>
        <taxon>Bacillati</taxon>
        <taxon>Actinomycetota</taxon>
        <taxon>Actinomycetes</taxon>
        <taxon>Bifidobacteriales</taxon>
        <taxon>Bifidobacteriaceae</taxon>
        <taxon>Bifidobacterium</taxon>
    </lineage>
</organism>
<name>A0A4Q5BCL0_9BIFI</name>
<comment type="caution">
    <text evidence="1">The sequence shown here is derived from an EMBL/GenBank/DDBJ whole genome shotgun (WGS) entry which is preliminary data.</text>
</comment>
<dbReference type="AlphaFoldDB" id="A0A4Q5BCL0"/>
<dbReference type="Proteomes" id="UP000293268">
    <property type="component" value="Unassembled WGS sequence"/>
</dbReference>
<dbReference type="EMBL" id="SBKU01000007">
    <property type="protein sequence ID" value="RYQ68398.1"/>
    <property type="molecule type" value="Genomic_DNA"/>
</dbReference>
<accession>A0A4Q5BCL0</accession>